<accession>G7WI51</accession>
<dbReference type="GO" id="GO:0019843">
    <property type="term" value="F:rRNA binding"/>
    <property type="evidence" value="ECO:0007669"/>
    <property type="project" value="UniProtKB-UniRule"/>
</dbReference>
<evidence type="ECO:0000256" key="5">
    <source>
        <dbReference type="ARBA" id="ARBA00023274"/>
    </source>
</evidence>
<dbReference type="OrthoDB" id="9788336at2"/>
<evidence type="ECO:0000313" key="9">
    <source>
        <dbReference type="EMBL" id="AET70974.1"/>
    </source>
</evidence>
<dbReference type="InterPro" id="IPR009027">
    <property type="entry name" value="Ribosomal_bL9/RNase_H1_N"/>
</dbReference>
<comment type="similarity">
    <text evidence="1 7">Belongs to the bacterial ribosomal protein bL9 family.</text>
</comment>
<evidence type="ECO:0000256" key="4">
    <source>
        <dbReference type="ARBA" id="ARBA00022980"/>
    </source>
</evidence>
<dbReference type="Pfam" id="PF03948">
    <property type="entry name" value="Ribosomal_L9_C"/>
    <property type="match status" value="1"/>
</dbReference>
<dbReference type="GO" id="GO:1990904">
    <property type="term" value="C:ribonucleoprotein complex"/>
    <property type="evidence" value="ECO:0007669"/>
    <property type="project" value="UniProtKB-KW"/>
</dbReference>
<dbReference type="InterPro" id="IPR036791">
    <property type="entry name" value="Ribosomal_bL9_C_sf"/>
</dbReference>
<gene>
    <name evidence="7" type="primary">rplI</name>
    <name evidence="9" type="ordered locus">Desor_5607</name>
</gene>
<dbReference type="NCBIfam" id="TIGR00158">
    <property type="entry name" value="L9"/>
    <property type="match status" value="1"/>
</dbReference>
<dbReference type="InterPro" id="IPR020594">
    <property type="entry name" value="Ribosomal_bL9_bac/chp"/>
</dbReference>
<dbReference type="PATRIC" id="fig|768706.3.peg.5708"/>
<keyword evidence="3 7" id="KW-0694">RNA-binding</keyword>
<dbReference type="PROSITE" id="PS00651">
    <property type="entry name" value="RIBOSOMAL_L9"/>
    <property type="match status" value="1"/>
</dbReference>
<dbReference type="KEGG" id="dor:Desor_5607"/>
<proteinExistence type="inferred from homology"/>
<dbReference type="GO" id="GO:0006412">
    <property type="term" value="P:translation"/>
    <property type="evidence" value="ECO:0007669"/>
    <property type="project" value="UniProtKB-UniRule"/>
</dbReference>
<evidence type="ECO:0000256" key="3">
    <source>
        <dbReference type="ARBA" id="ARBA00022884"/>
    </source>
</evidence>
<evidence type="ECO:0000313" key="10">
    <source>
        <dbReference type="Proteomes" id="UP000006346"/>
    </source>
</evidence>
<keyword evidence="10" id="KW-1185">Reference proteome</keyword>
<reference evidence="9 10" key="2">
    <citation type="journal article" date="2012" name="J. Bacteriol.">
        <title>Complete genome sequences of Desulfosporosinus orientis DSM765T, Desulfosporosinus youngiae DSM17734T, Desulfosporosinus meridiei DSM13257T, and Desulfosporosinus acidiphilus DSM22704T.</title>
        <authorList>
            <person name="Pester M."/>
            <person name="Brambilla E."/>
            <person name="Alazard D."/>
            <person name="Rattei T."/>
            <person name="Weinmaier T."/>
            <person name="Han J."/>
            <person name="Lucas S."/>
            <person name="Lapidus A."/>
            <person name="Cheng J.F."/>
            <person name="Goodwin L."/>
            <person name="Pitluck S."/>
            <person name="Peters L."/>
            <person name="Ovchinnikova G."/>
            <person name="Teshima H."/>
            <person name="Detter J.C."/>
            <person name="Han C.S."/>
            <person name="Tapia R."/>
            <person name="Land M.L."/>
            <person name="Hauser L."/>
            <person name="Kyrpides N.C."/>
            <person name="Ivanova N.N."/>
            <person name="Pagani I."/>
            <person name="Huntmann M."/>
            <person name="Wei C.L."/>
            <person name="Davenport K.W."/>
            <person name="Daligault H."/>
            <person name="Chain P.S."/>
            <person name="Chen A."/>
            <person name="Mavromatis K."/>
            <person name="Markowitz V."/>
            <person name="Szeto E."/>
            <person name="Mikhailova N."/>
            <person name="Pati A."/>
            <person name="Wagner M."/>
            <person name="Woyke T."/>
            <person name="Ollivier B."/>
            <person name="Klenk H.P."/>
            <person name="Spring S."/>
            <person name="Loy A."/>
        </authorList>
    </citation>
    <scope>NUCLEOTIDE SEQUENCE [LARGE SCALE GENOMIC DNA]</scope>
    <source>
        <strain evidence="10">ATCC 19365 / DSM 765 / NCIMB 8382 / VKM B-1628</strain>
    </source>
</reference>
<reference evidence="10" key="1">
    <citation type="submission" date="2011-11" db="EMBL/GenBank/DDBJ databases">
        <title>Complete sequence of Desulfosporosinus orientis DSM 765.</title>
        <authorList>
            <person name="Lucas S."/>
            <person name="Han J."/>
            <person name="Lapidus A."/>
            <person name="Cheng J.-F."/>
            <person name="Goodwin L."/>
            <person name="Pitluck S."/>
            <person name="Peters L."/>
            <person name="Ovchinnikova G."/>
            <person name="Teshima H."/>
            <person name="Detter J.C."/>
            <person name="Han C."/>
            <person name="Tapia R."/>
            <person name="Land M."/>
            <person name="Hauser L."/>
            <person name="Kyrpides N."/>
            <person name="Ivanova N."/>
            <person name="Pagani I."/>
            <person name="Pester M."/>
            <person name="Spring S."/>
            <person name="Ollivier B."/>
            <person name="Rattei T."/>
            <person name="Klenk H.-P."/>
            <person name="Wagner M."/>
            <person name="Loy A."/>
            <person name="Woyke T."/>
        </authorList>
    </citation>
    <scope>NUCLEOTIDE SEQUENCE [LARGE SCALE GENOMIC DNA]</scope>
    <source>
        <strain evidence="10">ATCC 19365 / DSM 765 / NCIMB 8382 / VKM B-1628</strain>
    </source>
</reference>
<dbReference type="PANTHER" id="PTHR21368">
    <property type="entry name" value="50S RIBOSOMAL PROTEIN L9"/>
    <property type="match status" value="1"/>
</dbReference>
<dbReference type="HOGENOM" id="CLU_078938_3_0_9"/>
<dbReference type="SUPFAM" id="SSF55653">
    <property type="entry name" value="Ribosomal protein L9 C-domain"/>
    <property type="match status" value="1"/>
</dbReference>
<dbReference type="InterPro" id="IPR036935">
    <property type="entry name" value="Ribosomal_bL9_N_sf"/>
</dbReference>
<keyword evidence="5 7" id="KW-0687">Ribonucleoprotein</keyword>
<evidence type="ECO:0000256" key="6">
    <source>
        <dbReference type="ARBA" id="ARBA00035292"/>
    </source>
</evidence>
<dbReference type="InterPro" id="IPR020069">
    <property type="entry name" value="Ribosomal_bL9_C"/>
</dbReference>
<dbReference type="GO" id="GO:0005840">
    <property type="term" value="C:ribosome"/>
    <property type="evidence" value="ECO:0007669"/>
    <property type="project" value="UniProtKB-KW"/>
</dbReference>
<keyword evidence="4 7" id="KW-0689">Ribosomal protein</keyword>
<evidence type="ECO:0000256" key="2">
    <source>
        <dbReference type="ARBA" id="ARBA00022730"/>
    </source>
</evidence>
<dbReference type="Gene3D" id="3.10.430.100">
    <property type="entry name" value="Ribosomal protein L9, C-terminal domain"/>
    <property type="match status" value="1"/>
</dbReference>
<dbReference type="Proteomes" id="UP000006346">
    <property type="component" value="Chromosome"/>
</dbReference>
<dbReference type="RefSeq" id="WP_014187771.1">
    <property type="nucleotide sequence ID" value="NC_016584.1"/>
</dbReference>
<dbReference type="Pfam" id="PF01281">
    <property type="entry name" value="Ribosomal_L9_N"/>
    <property type="match status" value="1"/>
</dbReference>
<dbReference type="InterPro" id="IPR020070">
    <property type="entry name" value="Ribosomal_bL9_N"/>
</dbReference>
<name>G7WI51_DESOD</name>
<sequence length="149" mass="16392">MKIILQADVKGTGKKGQILEVADGFARNFLFPKKLAIEATTGNIQDISHKKAQEDRRKAKEKEDAIQLGNKISAIQVEVMTKTGEGSRLFGSVTSKEIAEALKKQHGFDVDKRKLDIKEPIKALGSYEVPLKIHPEVTVKLKVVVSALS</sequence>
<evidence type="ECO:0000259" key="8">
    <source>
        <dbReference type="PROSITE" id="PS00651"/>
    </source>
</evidence>
<feature type="domain" description="Ribosomal protein L9" evidence="8">
    <location>
        <begin position="13"/>
        <end position="40"/>
    </location>
</feature>
<organism evidence="9 10">
    <name type="scientific">Desulfosporosinus orientis (strain ATCC 19365 / DSM 765 / NCIMB 8382 / VKM B-1628 / Singapore I)</name>
    <name type="common">Desulfotomaculum orientis</name>
    <dbReference type="NCBI Taxonomy" id="768706"/>
    <lineage>
        <taxon>Bacteria</taxon>
        <taxon>Bacillati</taxon>
        <taxon>Bacillota</taxon>
        <taxon>Clostridia</taxon>
        <taxon>Eubacteriales</taxon>
        <taxon>Desulfitobacteriaceae</taxon>
        <taxon>Desulfosporosinus</taxon>
    </lineage>
</organism>
<dbReference type="STRING" id="768706.Desor_5607"/>
<dbReference type="InterPro" id="IPR000244">
    <property type="entry name" value="Ribosomal_bL9"/>
</dbReference>
<dbReference type="SUPFAM" id="SSF55658">
    <property type="entry name" value="L9 N-domain-like"/>
    <property type="match status" value="1"/>
</dbReference>
<keyword evidence="2 7" id="KW-0699">rRNA-binding</keyword>
<evidence type="ECO:0000256" key="1">
    <source>
        <dbReference type="ARBA" id="ARBA00010605"/>
    </source>
</evidence>
<dbReference type="eggNOG" id="COG0359">
    <property type="taxonomic scope" value="Bacteria"/>
</dbReference>
<dbReference type="EMBL" id="CP003108">
    <property type="protein sequence ID" value="AET70974.1"/>
    <property type="molecule type" value="Genomic_DNA"/>
</dbReference>
<dbReference type="GO" id="GO:0003735">
    <property type="term" value="F:structural constituent of ribosome"/>
    <property type="evidence" value="ECO:0007669"/>
    <property type="project" value="InterPro"/>
</dbReference>
<comment type="function">
    <text evidence="7">Binds to the 23S rRNA.</text>
</comment>
<dbReference type="Gene3D" id="3.40.5.10">
    <property type="entry name" value="Ribosomal protein L9, N-terminal domain"/>
    <property type="match status" value="1"/>
</dbReference>
<dbReference type="HAMAP" id="MF_00503">
    <property type="entry name" value="Ribosomal_bL9"/>
    <property type="match status" value="1"/>
</dbReference>
<protein>
    <recommendedName>
        <fullName evidence="6 7">Large ribosomal subunit protein bL9</fullName>
    </recommendedName>
</protein>
<evidence type="ECO:0000256" key="7">
    <source>
        <dbReference type="HAMAP-Rule" id="MF_00503"/>
    </source>
</evidence>
<dbReference type="AlphaFoldDB" id="G7WI51"/>